<comment type="caution">
    <text evidence="11">The sequence shown here is derived from an EMBL/GenBank/DDBJ whole genome shotgun (WGS) entry which is preliminary data.</text>
</comment>
<dbReference type="InterPro" id="IPR015421">
    <property type="entry name" value="PyrdxlP-dep_Trfase_major"/>
</dbReference>
<dbReference type="InterPro" id="IPR049943">
    <property type="entry name" value="Ser_HO-MeTrfase-like"/>
</dbReference>
<dbReference type="PIRSF" id="PIRSF000412">
    <property type="entry name" value="SHMT"/>
    <property type="match status" value="1"/>
</dbReference>
<sequence>MASNTSQGASYALPESHKQMLTKSLLESDPEVADIMKDEVQRQRESIILIASENITSRAVFDALGSPMSNKYSEGYPGARYYGGNQHIDRIELLCQKRALEAFSLDGAKWGVNVQCLSGSPANLQVYQAIMPPHGRLMGLDLPHGGHLSHGYQTPQRKISAVSTYFETMPYRVDLSTGLIDYDQLETNAGLYRPKILVAGTSAYCRLIDYARMRKIADSVGAYLVVDIAHISGLVSAGAIPSPFEYADVVTTTTHKSLRGPRGAMIFFRKGVRSVDAKTGNETLYDLEDKINFSVFPGHQGGPHNHTITALAVALKQAATPEFKEYQQKVVSNAKALENKFKELGHKLVSDGTDSHMVLIDLRPVSLDGARVEAVLEQINIACNKNAVPGDRSALTPGGLRIGTPAMTSRGFGEADFERVAAYIDESIKLCKEVQAALPKEANKLKDFRFKVASGEVARINELKKEIADWCQTFPLPVEGWRMDAGI</sequence>
<dbReference type="HAMAP" id="MF_00051">
    <property type="entry name" value="SHMT"/>
    <property type="match status" value="1"/>
</dbReference>
<dbReference type="InterPro" id="IPR039429">
    <property type="entry name" value="SHMT-like_dom"/>
</dbReference>
<dbReference type="NCBIfam" id="NF000586">
    <property type="entry name" value="PRK00011.1"/>
    <property type="match status" value="1"/>
</dbReference>
<dbReference type="PANTHER" id="PTHR11680:SF28">
    <property type="entry name" value="SERINE HYDROXYMETHYLTRANSFERASE, MITOCHONDRIAL"/>
    <property type="match status" value="1"/>
</dbReference>
<dbReference type="InterPro" id="IPR001085">
    <property type="entry name" value="Ser_HO-MeTrfase"/>
</dbReference>
<dbReference type="GO" id="GO:0004372">
    <property type="term" value="F:glycine hydroxymethyltransferase activity"/>
    <property type="evidence" value="ECO:0007669"/>
    <property type="project" value="UniProtKB-EC"/>
</dbReference>
<dbReference type="Pfam" id="PF00464">
    <property type="entry name" value="SHMT"/>
    <property type="match status" value="1"/>
</dbReference>
<keyword evidence="6 9" id="KW-0808">Transferase</keyword>
<evidence type="ECO:0000256" key="3">
    <source>
        <dbReference type="ARBA" id="ARBA00004777"/>
    </source>
</evidence>
<evidence type="ECO:0000259" key="10">
    <source>
        <dbReference type="Pfam" id="PF00464"/>
    </source>
</evidence>
<organism evidence="11 12">
    <name type="scientific">Parathielavia hyrcaniae</name>
    <dbReference type="NCBI Taxonomy" id="113614"/>
    <lineage>
        <taxon>Eukaryota</taxon>
        <taxon>Fungi</taxon>
        <taxon>Dikarya</taxon>
        <taxon>Ascomycota</taxon>
        <taxon>Pezizomycotina</taxon>
        <taxon>Sordariomycetes</taxon>
        <taxon>Sordariomycetidae</taxon>
        <taxon>Sordariales</taxon>
        <taxon>Chaetomiaceae</taxon>
        <taxon>Parathielavia</taxon>
    </lineage>
</organism>
<evidence type="ECO:0000256" key="4">
    <source>
        <dbReference type="ARBA" id="ARBA00006376"/>
    </source>
</evidence>
<dbReference type="InterPro" id="IPR015422">
    <property type="entry name" value="PyrdxlP-dep_Trfase_small"/>
</dbReference>
<comment type="cofactor">
    <cofactor evidence="2 8 9">
        <name>pyridoxal 5'-phosphate</name>
        <dbReference type="ChEBI" id="CHEBI:597326"/>
    </cofactor>
</comment>
<gene>
    <name evidence="11" type="ORF">N658DRAFT_509333</name>
</gene>
<dbReference type="GO" id="GO:0030170">
    <property type="term" value="F:pyridoxal phosphate binding"/>
    <property type="evidence" value="ECO:0007669"/>
    <property type="project" value="InterPro"/>
</dbReference>
<evidence type="ECO:0000313" key="12">
    <source>
        <dbReference type="Proteomes" id="UP001305647"/>
    </source>
</evidence>
<comment type="similarity">
    <text evidence="4 9">Belongs to the SHMT family.</text>
</comment>
<dbReference type="EMBL" id="MU863656">
    <property type="protein sequence ID" value="KAK4098707.1"/>
    <property type="molecule type" value="Genomic_DNA"/>
</dbReference>
<dbReference type="SUPFAM" id="SSF53383">
    <property type="entry name" value="PLP-dependent transferases"/>
    <property type="match status" value="1"/>
</dbReference>
<evidence type="ECO:0000256" key="8">
    <source>
        <dbReference type="PIRSR" id="PIRSR000412-50"/>
    </source>
</evidence>
<protein>
    <recommendedName>
        <fullName evidence="9">Serine hydroxymethyltransferase</fullName>
        <ecNumber evidence="9">2.1.2.1</ecNumber>
    </recommendedName>
</protein>
<dbReference type="EC" id="2.1.2.1" evidence="9"/>
<evidence type="ECO:0000256" key="9">
    <source>
        <dbReference type="RuleBase" id="RU000585"/>
    </source>
</evidence>
<dbReference type="InterPro" id="IPR019798">
    <property type="entry name" value="Ser_HO-MeTrfase_PLP_BS"/>
</dbReference>
<dbReference type="FunFam" id="3.40.640.10:FF:000097">
    <property type="entry name" value="Serine hydroxymethyltransferase"/>
    <property type="match status" value="1"/>
</dbReference>
<dbReference type="AlphaFoldDB" id="A0AAN6Q0C7"/>
<dbReference type="GO" id="GO:0005739">
    <property type="term" value="C:mitochondrion"/>
    <property type="evidence" value="ECO:0007669"/>
    <property type="project" value="TreeGrafter"/>
</dbReference>
<accession>A0AAN6Q0C7</accession>
<dbReference type="PROSITE" id="PS00096">
    <property type="entry name" value="SHMT"/>
    <property type="match status" value="1"/>
</dbReference>
<evidence type="ECO:0000256" key="5">
    <source>
        <dbReference type="ARBA" id="ARBA00022563"/>
    </source>
</evidence>
<keyword evidence="5 9" id="KW-0554">One-carbon metabolism</keyword>
<keyword evidence="7 8" id="KW-0663">Pyridoxal phosphate</keyword>
<dbReference type="Gene3D" id="3.90.1150.10">
    <property type="entry name" value="Aspartate Aminotransferase, domain 1"/>
    <property type="match status" value="1"/>
</dbReference>
<comment type="function">
    <text evidence="9">Interconversion of serine and glycine.</text>
</comment>
<evidence type="ECO:0000256" key="6">
    <source>
        <dbReference type="ARBA" id="ARBA00022679"/>
    </source>
</evidence>
<reference evidence="11" key="1">
    <citation type="journal article" date="2023" name="Mol. Phylogenet. Evol.">
        <title>Genome-scale phylogeny and comparative genomics of the fungal order Sordariales.</title>
        <authorList>
            <person name="Hensen N."/>
            <person name="Bonometti L."/>
            <person name="Westerberg I."/>
            <person name="Brannstrom I.O."/>
            <person name="Guillou S."/>
            <person name="Cros-Aarteil S."/>
            <person name="Calhoun S."/>
            <person name="Haridas S."/>
            <person name="Kuo A."/>
            <person name="Mondo S."/>
            <person name="Pangilinan J."/>
            <person name="Riley R."/>
            <person name="LaButti K."/>
            <person name="Andreopoulos B."/>
            <person name="Lipzen A."/>
            <person name="Chen C."/>
            <person name="Yan M."/>
            <person name="Daum C."/>
            <person name="Ng V."/>
            <person name="Clum A."/>
            <person name="Steindorff A."/>
            <person name="Ohm R.A."/>
            <person name="Martin F."/>
            <person name="Silar P."/>
            <person name="Natvig D.O."/>
            <person name="Lalanne C."/>
            <person name="Gautier V."/>
            <person name="Ament-Velasquez S.L."/>
            <person name="Kruys A."/>
            <person name="Hutchinson M.I."/>
            <person name="Powell A.J."/>
            <person name="Barry K."/>
            <person name="Miller A.N."/>
            <person name="Grigoriev I.V."/>
            <person name="Debuchy R."/>
            <person name="Gladieux P."/>
            <person name="Hiltunen Thoren M."/>
            <person name="Johannesson H."/>
        </authorList>
    </citation>
    <scope>NUCLEOTIDE SEQUENCE</scope>
    <source>
        <strain evidence="11">CBS 757.83</strain>
    </source>
</reference>
<dbReference type="GO" id="GO:0019264">
    <property type="term" value="P:glycine biosynthetic process from serine"/>
    <property type="evidence" value="ECO:0007669"/>
    <property type="project" value="InterPro"/>
</dbReference>
<feature type="domain" description="Serine hydroxymethyltransferase-like" evidence="10">
    <location>
        <begin position="27"/>
        <end position="424"/>
    </location>
</feature>
<evidence type="ECO:0000256" key="1">
    <source>
        <dbReference type="ARBA" id="ARBA00001528"/>
    </source>
</evidence>
<evidence type="ECO:0000256" key="2">
    <source>
        <dbReference type="ARBA" id="ARBA00001933"/>
    </source>
</evidence>
<dbReference type="CDD" id="cd00378">
    <property type="entry name" value="SHMT"/>
    <property type="match status" value="1"/>
</dbReference>
<reference evidence="11" key="2">
    <citation type="submission" date="2023-05" db="EMBL/GenBank/DDBJ databases">
        <authorList>
            <consortium name="Lawrence Berkeley National Laboratory"/>
            <person name="Steindorff A."/>
            <person name="Hensen N."/>
            <person name="Bonometti L."/>
            <person name="Westerberg I."/>
            <person name="Brannstrom I.O."/>
            <person name="Guillou S."/>
            <person name="Cros-Aarteil S."/>
            <person name="Calhoun S."/>
            <person name="Haridas S."/>
            <person name="Kuo A."/>
            <person name="Mondo S."/>
            <person name="Pangilinan J."/>
            <person name="Riley R."/>
            <person name="Labutti K."/>
            <person name="Andreopoulos B."/>
            <person name="Lipzen A."/>
            <person name="Chen C."/>
            <person name="Yanf M."/>
            <person name="Daum C."/>
            <person name="Ng V."/>
            <person name="Clum A."/>
            <person name="Ohm R."/>
            <person name="Martin F."/>
            <person name="Silar P."/>
            <person name="Natvig D."/>
            <person name="Lalanne C."/>
            <person name="Gautier V."/>
            <person name="Ament-Velasquez S.L."/>
            <person name="Kruys A."/>
            <person name="Hutchinson M.I."/>
            <person name="Powell A.J."/>
            <person name="Barry K."/>
            <person name="Miller A.N."/>
            <person name="Grigoriev I.V."/>
            <person name="Debuchy R."/>
            <person name="Gladieux P."/>
            <person name="Thoren M.H."/>
            <person name="Johannesson H."/>
        </authorList>
    </citation>
    <scope>NUCLEOTIDE SEQUENCE</scope>
    <source>
        <strain evidence="11">CBS 757.83</strain>
    </source>
</reference>
<comment type="pathway">
    <text evidence="3 9">One-carbon metabolism; tetrahydrofolate interconversion.</text>
</comment>
<dbReference type="PANTHER" id="PTHR11680">
    <property type="entry name" value="SERINE HYDROXYMETHYLTRANSFERASE"/>
    <property type="match status" value="1"/>
</dbReference>
<proteinExistence type="inferred from homology"/>
<dbReference type="GO" id="GO:0035999">
    <property type="term" value="P:tetrahydrofolate interconversion"/>
    <property type="evidence" value="ECO:0007669"/>
    <property type="project" value="InterPro"/>
</dbReference>
<evidence type="ECO:0000256" key="7">
    <source>
        <dbReference type="ARBA" id="ARBA00022898"/>
    </source>
</evidence>
<dbReference type="Gene3D" id="3.40.640.10">
    <property type="entry name" value="Type I PLP-dependent aspartate aminotransferase-like (Major domain)"/>
    <property type="match status" value="1"/>
</dbReference>
<keyword evidence="12" id="KW-1185">Reference proteome</keyword>
<evidence type="ECO:0000313" key="11">
    <source>
        <dbReference type="EMBL" id="KAK4098707.1"/>
    </source>
</evidence>
<comment type="catalytic activity">
    <reaction evidence="1 9">
        <text>(6R)-5,10-methylene-5,6,7,8-tetrahydrofolate + glycine + H2O = (6S)-5,6,7,8-tetrahydrofolate + L-serine</text>
        <dbReference type="Rhea" id="RHEA:15481"/>
        <dbReference type="ChEBI" id="CHEBI:15377"/>
        <dbReference type="ChEBI" id="CHEBI:15636"/>
        <dbReference type="ChEBI" id="CHEBI:33384"/>
        <dbReference type="ChEBI" id="CHEBI:57305"/>
        <dbReference type="ChEBI" id="CHEBI:57453"/>
        <dbReference type="EC" id="2.1.2.1"/>
    </reaction>
</comment>
<feature type="modified residue" description="N6-(pyridoxal phosphate)lysine" evidence="8">
    <location>
        <position position="256"/>
    </location>
</feature>
<dbReference type="InterPro" id="IPR015424">
    <property type="entry name" value="PyrdxlP-dep_Trfase"/>
</dbReference>
<name>A0AAN6Q0C7_9PEZI</name>
<dbReference type="Proteomes" id="UP001305647">
    <property type="component" value="Unassembled WGS sequence"/>
</dbReference>